<reference evidence="1" key="1">
    <citation type="submission" date="2018-02" db="EMBL/GenBank/DDBJ databases">
        <title>Rhizophora mucronata_Transcriptome.</title>
        <authorList>
            <person name="Meera S.P."/>
            <person name="Sreeshan A."/>
            <person name="Augustine A."/>
        </authorList>
    </citation>
    <scope>NUCLEOTIDE SEQUENCE</scope>
    <source>
        <tissue evidence="1">Leaf</tissue>
    </source>
</reference>
<accession>A0A2P2MXC5</accession>
<dbReference type="EMBL" id="GGEC01054389">
    <property type="protein sequence ID" value="MBX34873.1"/>
    <property type="molecule type" value="Transcribed_RNA"/>
</dbReference>
<proteinExistence type="predicted"/>
<protein>
    <submittedName>
        <fullName evidence="1">Uncharacterized protein</fullName>
    </submittedName>
</protein>
<name>A0A2P2MXC5_RHIMU</name>
<organism evidence="1">
    <name type="scientific">Rhizophora mucronata</name>
    <name type="common">Asiatic mangrove</name>
    <dbReference type="NCBI Taxonomy" id="61149"/>
    <lineage>
        <taxon>Eukaryota</taxon>
        <taxon>Viridiplantae</taxon>
        <taxon>Streptophyta</taxon>
        <taxon>Embryophyta</taxon>
        <taxon>Tracheophyta</taxon>
        <taxon>Spermatophyta</taxon>
        <taxon>Magnoliopsida</taxon>
        <taxon>eudicotyledons</taxon>
        <taxon>Gunneridae</taxon>
        <taxon>Pentapetalae</taxon>
        <taxon>rosids</taxon>
        <taxon>fabids</taxon>
        <taxon>Malpighiales</taxon>
        <taxon>Rhizophoraceae</taxon>
        <taxon>Rhizophora</taxon>
    </lineage>
</organism>
<evidence type="ECO:0000313" key="1">
    <source>
        <dbReference type="EMBL" id="MBX34873.1"/>
    </source>
</evidence>
<dbReference type="AlphaFoldDB" id="A0A2P2MXC5"/>
<sequence length="53" mass="6361">MPRSFTLGHQGHIKLRQCNCIIHIKEDNSYQWCLIRCQWFTVKLRGRDLGFLV</sequence>